<sequence>MRNMFLSIIICTLSIGVLNGSRRVYCSKKCHKHKTCNNTPACNPHECETVRCMSPGKCNNGTLREGRPGCGCCPMCIIPLKCGAICSENVGVGDPDPVEYCDIGYKCVSGKCVRCPKC</sequence>
<reference evidence="2" key="1">
    <citation type="submission" date="2017-05" db="EMBL/GenBank/DDBJ databases">
        <authorList>
            <person name="QRISCLOUD D."/>
        </authorList>
    </citation>
    <scope>NUCLEOTIDE SEQUENCE</scope>
</reference>
<accession>A0A4Q8K5Q1</accession>
<evidence type="ECO:0000313" key="2">
    <source>
        <dbReference type="EMBL" id="SNX34618.1"/>
    </source>
</evidence>
<organism evidence="2">
    <name type="scientific">Liphistius sp. SGP-2016</name>
    <dbReference type="NCBI Taxonomy" id="1905180"/>
    <lineage>
        <taxon>Eukaryota</taxon>
        <taxon>Metazoa</taxon>
        <taxon>Ecdysozoa</taxon>
        <taxon>Arthropoda</taxon>
        <taxon>Chelicerata</taxon>
        <taxon>Arachnida</taxon>
        <taxon>Araneae</taxon>
        <taxon>Mesothelae</taxon>
        <taxon>Liphistiidae</taxon>
        <taxon>Liphistius</taxon>
    </lineage>
</organism>
<reference evidence="2" key="2">
    <citation type="submission" date="2019-05" db="EMBL/GenBank/DDBJ databases">
        <title>Unravelling the molecular evolution of spider venoms.</title>
        <authorList>
            <person name="Pineda S."/>
        </authorList>
    </citation>
    <scope>NUCLEOTIDE SEQUENCE</scope>
</reference>
<feature type="signal peptide" evidence="1">
    <location>
        <begin position="1"/>
        <end position="20"/>
    </location>
</feature>
<dbReference type="AlphaFoldDB" id="A0A4Q8K5Q1"/>
<evidence type="ECO:0000256" key="1">
    <source>
        <dbReference type="SAM" id="SignalP"/>
    </source>
</evidence>
<keyword evidence="1" id="KW-0732">Signal</keyword>
<feature type="chain" id="PRO_5036357457" evidence="1">
    <location>
        <begin position="21"/>
        <end position="118"/>
    </location>
</feature>
<protein>
    <submittedName>
        <fullName evidence="2">U42-Liphistoxin-Lsp1a_1</fullName>
    </submittedName>
</protein>
<dbReference type="EMBL" id="HAHK01000219">
    <property type="protein sequence ID" value="SNX34618.1"/>
    <property type="molecule type" value="Transcribed_RNA"/>
</dbReference>
<proteinExistence type="predicted"/>
<name>A0A4Q8K5Q1_9ARAC</name>
<dbReference type="EMBL" id="HAHK01000004">
    <property type="protein sequence ID" value="SNX32706.1"/>
    <property type="molecule type" value="Transcribed_RNA"/>
</dbReference>